<dbReference type="InterPro" id="IPR051906">
    <property type="entry name" value="TolC-like"/>
</dbReference>
<feature type="signal peptide" evidence="9">
    <location>
        <begin position="1"/>
        <end position="28"/>
    </location>
</feature>
<evidence type="ECO:0000256" key="1">
    <source>
        <dbReference type="ARBA" id="ARBA00004442"/>
    </source>
</evidence>
<dbReference type="SUPFAM" id="SSF56954">
    <property type="entry name" value="Outer membrane efflux proteins (OEP)"/>
    <property type="match status" value="1"/>
</dbReference>
<keyword evidence="7" id="KW-0998">Cell outer membrane</keyword>
<protein>
    <submittedName>
        <fullName evidence="10">Outer membrane protein TolC</fullName>
    </submittedName>
</protein>
<keyword evidence="9" id="KW-0732">Signal</keyword>
<gene>
    <name evidence="10" type="ORF">LX80_02446</name>
</gene>
<evidence type="ECO:0000256" key="7">
    <source>
        <dbReference type="ARBA" id="ARBA00023237"/>
    </source>
</evidence>
<keyword evidence="6" id="KW-0472">Membrane</keyword>
<dbReference type="GO" id="GO:0015288">
    <property type="term" value="F:porin activity"/>
    <property type="evidence" value="ECO:0007669"/>
    <property type="project" value="TreeGrafter"/>
</dbReference>
<feature type="chain" id="PRO_5016024565" evidence="9">
    <location>
        <begin position="29"/>
        <end position="451"/>
    </location>
</feature>
<dbReference type="GO" id="GO:1990281">
    <property type="term" value="C:efflux pump complex"/>
    <property type="evidence" value="ECO:0007669"/>
    <property type="project" value="TreeGrafter"/>
</dbReference>
<dbReference type="GO" id="GO:0015562">
    <property type="term" value="F:efflux transmembrane transporter activity"/>
    <property type="evidence" value="ECO:0007669"/>
    <property type="project" value="InterPro"/>
</dbReference>
<dbReference type="AlphaFoldDB" id="A0A2W7S1C5"/>
<dbReference type="Pfam" id="PF02321">
    <property type="entry name" value="OEP"/>
    <property type="match status" value="2"/>
</dbReference>
<evidence type="ECO:0000256" key="6">
    <source>
        <dbReference type="ARBA" id="ARBA00023136"/>
    </source>
</evidence>
<dbReference type="Proteomes" id="UP000249720">
    <property type="component" value="Unassembled WGS sequence"/>
</dbReference>
<dbReference type="InterPro" id="IPR003423">
    <property type="entry name" value="OMP_efflux"/>
</dbReference>
<dbReference type="GO" id="GO:0009279">
    <property type="term" value="C:cell outer membrane"/>
    <property type="evidence" value="ECO:0007669"/>
    <property type="project" value="UniProtKB-SubCell"/>
</dbReference>
<evidence type="ECO:0000256" key="9">
    <source>
        <dbReference type="SAM" id="SignalP"/>
    </source>
</evidence>
<evidence type="ECO:0000256" key="4">
    <source>
        <dbReference type="ARBA" id="ARBA00022452"/>
    </source>
</evidence>
<proteinExistence type="inferred from homology"/>
<dbReference type="PANTHER" id="PTHR30026">
    <property type="entry name" value="OUTER MEMBRANE PROTEIN TOLC"/>
    <property type="match status" value="1"/>
</dbReference>
<comment type="subcellular location">
    <subcellularLocation>
        <location evidence="1">Cell outer membrane</location>
    </subcellularLocation>
</comment>
<comment type="similarity">
    <text evidence="2">Belongs to the outer membrane factor (OMF) (TC 1.B.17) family.</text>
</comment>
<sequence length="451" mass="50912">MLRLNRMKYLLNAFIGLCFLLFQQTVLAQDSTQQLTLSDAIARAEANNKAIQLAGIDEQIAQSNYKQTSAIFLPQVGVSYTAMSTNNPLNAFGFKLQQKTITQADFNPDLLNHPSGTPDFSTQLSVQQPLVNLDMLYMRKGAEKQTELYQFKTKRTKEYIAFEVQKAYLQLQLAYDAVKVLQEAQQTAHAMYQLTQNYFNQGLVQKSDLLNAQVHENMVTTQLANAKSNIKNASDYLSFLMGAPTGTTYTIDKVVFDNTLSGDSITKVPEARADFMAMQKAIEASNLMIKSSKMSYLPKLNAFGNYQLNDKSMFGFGANAYLAGVQLSWNLFNGNRTKNTIVTQTLERNKLQQQLSQQKEQSQLELNKTYRDLHDAGYQITQQQSAIQQASEALRILQNRYEQGLVKTTDVLMAETQLAQQKLGLAQAQFNYQTTQAYLQFLTQTSNNTKY</sequence>
<name>A0A2W7S1C5_9BACT</name>
<accession>A0A2W7S1C5</accession>
<keyword evidence="3" id="KW-0813">Transport</keyword>
<feature type="coiled-coil region" evidence="8">
    <location>
        <begin position="341"/>
        <end position="400"/>
    </location>
</feature>
<keyword evidence="5" id="KW-0812">Transmembrane</keyword>
<evidence type="ECO:0000256" key="8">
    <source>
        <dbReference type="SAM" id="Coils"/>
    </source>
</evidence>
<evidence type="ECO:0000256" key="2">
    <source>
        <dbReference type="ARBA" id="ARBA00007613"/>
    </source>
</evidence>
<keyword evidence="4" id="KW-1134">Transmembrane beta strand</keyword>
<evidence type="ECO:0000313" key="11">
    <source>
        <dbReference type="Proteomes" id="UP000249720"/>
    </source>
</evidence>
<comment type="caution">
    <text evidence="10">The sequence shown here is derived from an EMBL/GenBank/DDBJ whole genome shotgun (WGS) entry which is preliminary data.</text>
</comment>
<evidence type="ECO:0000256" key="3">
    <source>
        <dbReference type="ARBA" id="ARBA00022448"/>
    </source>
</evidence>
<keyword evidence="11" id="KW-1185">Reference proteome</keyword>
<keyword evidence="8" id="KW-0175">Coiled coil</keyword>
<dbReference type="Gene3D" id="1.20.1600.10">
    <property type="entry name" value="Outer membrane efflux proteins (OEP)"/>
    <property type="match status" value="1"/>
</dbReference>
<dbReference type="PANTHER" id="PTHR30026:SF21">
    <property type="entry name" value="SLR1270 PROTEIN"/>
    <property type="match status" value="1"/>
</dbReference>
<reference evidence="10 11" key="1">
    <citation type="submission" date="2018-06" db="EMBL/GenBank/DDBJ databases">
        <title>Genomic Encyclopedia of Archaeal and Bacterial Type Strains, Phase II (KMG-II): from individual species to whole genera.</title>
        <authorList>
            <person name="Goeker M."/>
        </authorList>
    </citation>
    <scope>NUCLEOTIDE SEQUENCE [LARGE SCALE GENOMIC DNA]</scope>
    <source>
        <strain evidence="10 11">DSM 23241</strain>
    </source>
</reference>
<dbReference type="EMBL" id="QKZV01000009">
    <property type="protein sequence ID" value="PZX60669.1"/>
    <property type="molecule type" value="Genomic_DNA"/>
</dbReference>
<evidence type="ECO:0000256" key="5">
    <source>
        <dbReference type="ARBA" id="ARBA00022692"/>
    </source>
</evidence>
<evidence type="ECO:0000313" key="10">
    <source>
        <dbReference type="EMBL" id="PZX60669.1"/>
    </source>
</evidence>
<organism evidence="10 11">
    <name type="scientific">Hydrotalea sandarakina</name>
    <dbReference type="NCBI Taxonomy" id="1004304"/>
    <lineage>
        <taxon>Bacteria</taxon>
        <taxon>Pseudomonadati</taxon>
        <taxon>Bacteroidota</taxon>
        <taxon>Chitinophagia</taxon>
        <taxon>Chitinophagales</taxon>
        <taxon>Chitinophagaceae</taxon>
        <taxon>Hydrotalea</taxon>
    </lineage>
</organism>